<dbReference type="SUPFAM" id="SSF51120">
    <property type="entry name" value="beta-Roll"/>
    <property type="match status" value="1"/>
</dbReference>
<keyword evidence="2" id="KW-1185">Reference proteome</keyword>
<comment type="caution">
    <text evidence="1">The sequence shown here is derived from an EMBL/GenBank/DDBJ whole genome shotgun (WGS) entry which is preliminary data.</text>
</comment>
<dbReference type="EMBL" id="JFZV01000002">
    <property type="protein sequence ID" value="KDN15376.1"/>
    <property type="molecule type" value="Genomic_DNA"/>
</dbReference>
<dbReference type="AlphaFoldDB" id="A0A836MQV5"/>
<gene>
    <name evidence="1" type="ORF">SALWKB29_0480</name>
</gene>
<dbReference type="PRINTS" id="PR00313">
    <property type="entry name" value="CABNDNGRPT"/>
</dbReference>
<reference evidence="1 2" key="1">
    <citation type="submission" date="2014-03" db="EMBL/GenBank/DDBJ databases">
        <title>The genomes of two eusocial bee gut symbionts.</title>
        <authorList>
            <person name="Kwong W.K."/>
            <person name="Engel P."/>
            <person name="Koch H."/>
            <person name="Moran N.A."/>
        </authorList>
    </citation>
    <scope>NUCLEOTIDE SEQUENCE [LARGE SCALE GENOMIC DNA]</scope>
    <source>
        <strain evidence="2">wkB29</strain>
    </source>
</reference>
<dbReference type="Pfam" id="PF00353">
    <property type="entry name" value="HemolysinCabind"/>
    <property type="match status" value="1"/>
</dbReference>
<name>A0A836MQV5_9NEIS</name>
<dbReference type="RefSeq" id="WP_080701767.1">
    <property type="nucleotide sequence ID" value="NZ_JFZV01000002.1"/>
</dbReference>
<dbReference type="InterPro" id="IPR001343">
    <property type="entry name" value="Hemolysn_Ca-bd"/>
</dbReference>
<evidence type="ECO:0000313" key="1">
    <source>
        <dbReference type="EMBL" id="KDN15376.1"/>
    </source>
</evidence>
<evidence type="ECO:0000313" key="2">
    <source>
        <dbReference type="Proteomes" id="UP000027170"/>
    </source>
</evidence>
<proteinExistence type="predicted"/>
<dbReference type="PROSITE" id="PS00330">
    <property type="entry name" value="HEMOLYSIN_CALCIUM"/>
    <property type="match status" value="1"/>
</dbReference>
<dbReference type="InterPro" id="IPR011049">
    <property type="entry name" value="Serralysin-like_metalloprot_C"/>
</dbReference>
<dbReference type="OrthoDB" id="8607307at2"/>
<dbReference type="Gene3D" id="2.150.10.10">
    <property type="entry name" value="Serralysin-like metalloprotease, C-terminal"/>
    <property type="match status" value="1"/>
</dbReference>
<organism evidence="1 2">
    <name type="scientific">Snodgrassella communis</name>
    <dbReference type="NCBI Taxonomy" id="2946699"/>
    <lineage>
        <taxon>Bacteria</taxon>
        <taxon>Pseudomonadati</taxon>
        <taxon>Pseudomonadota</taxon>
        <taxon>Betaproteobacteria</taxon>
        <taxon>Neisseriales</taxon>
        <taxon>Neisseriaceae</taxon>
        <taxon>Snodgrassella</taxon>
    </lineage>
</organism>
<dbReference type="GO" id="GO:0005509">
    <property type="term" value="F:calcium ion binding"/>
    <property type="evidence" value="ECO:0007669"/>
    <property type="project" value="InterPro"/>
</dbReference>
<sequence length="56" mass="6292">MNNNNLSSTNQNDILIGREGNDRLYGGDGNDTYVFAKGHGQDYVSERNKVCYYSGR</sequence>
<accession>A0A836MQV5</accession>
<dbReference type="Proteomes" id="UP000027170">
    <property type="component" value="Unassembled WGS sequence"/>
</dbReference>
<protein>
    <recommendedName>
        <fullName evidence="3">Haemolysin-type calcium binding-related domain-containing protein</fullName>
    </recommendedName>
</protein>
<evidence type="ECO:0008006" key="3">
    <source>
        <dbReference type="Google" id="ProtNLM"/>
    </source>
</evidence>
<dbReference type="InterPro" id="IPR018511">
    <property type="entry name" value="Hemolysin-typ_Ca-bd_CS"/>
</dbReference>